<evidence type="ECO:0000313" key="2">
    <source>
        <dbReference type="Proteomes" id="UP001066276"/>
    </source>
</evidence>
<sequence length="115" mass="12814">MAEEWLTPRPNANITPHPEQNQLGLKLAVGQAKALLETSQYTANSFMVLQDERTSESGSDVGASMAPRLTPLMGQWSPHIRQMMSENCTYAHPAPSFCYSWDKLHLELSVPLNTD</sequence>
<gene>
    <name evidence="1" type="ORF">NDU88_001660</name>
</gene>
<evidence type="ECO:0000313" key="1">
    <source>
        <dbReference type="EMBL" id="KAJ1184863.1"/>
    </source>
</evidence>
<proteinExistence type="predicted"/>
<dbReference type="AlphaFoldDB" id="A0AAV7U7H0"/>
<dbReference type="Proteomes" id="UP001066276">
    <property type="component" value="Chromosome 3_1"/>
</dbReference>
<keyword evidence="2" id="KW-1185">Reference proteome</keyword>
<comment type="caution">
    <text evidence="1">The sequence shown here is derived from an EMBL/GenBank/DDBJ whole genome shotgun (WGS) entry which is preliminary data.</text>
</comment>
<accession>A0AAV7U7H0</accession>
<organism evidence="1 2">
    <name type="scientific">Pleurodeles waltl</name>
    <name type="common">Iberian ribbed newt</name>
    <dbReference type="NCBI Taxonomy" id="8319"/>
    <lineage>
        <taxon>Eukaryota</taxon>
        <taxon>Metazoa</taxon>
        <taxon>Chordata</taxon>
        <taxon>Craniata</taxon>
        <taxon>Vertebrata</taxon>
        <taxon>Euteleostomi</taxon>
        <taxon>Amphibia</taxon>
        <taxon>Batrachia</taxon>
        <taxon>Caudata</taxon>
        <taxon>Salamandroidea</taxon>
        <taxon>Salamandridae</taxon>
        <taxon>Pleurodelinae</taxon>
        <taxon>Pleurodeles</taxon>
    </lineage>
</organism>
<reference evidence="1" key="1">
    <citation type="journal article" date="2022" name="bioRxiv">
        <title>Sequencing and chromosome-scale assembly of the giantPleurodeles waltlgenome.</title>
        <authorList>
            <person name="Brown T."/>
            <person name="Elewa A."/>
            <person name="Iarovenko S."/>
            <person name="Subramanian E."/>
            <person name="Araus A.J."/>
            <person name="Petzold A."/>
            <person name="Susuki M."/>
            <person name="Suzuki K.-i.T."/>
            <person name="Hayashi T."/>
            <person name="Toyoda A."/>
            <person name="Oliveira C."/>
            <person name="Osipova E."/>
            <person name="Leigh N.D."/>
            <person name="Simon A."/>
            <person name="Yun M.H."/>
        </authorList>
    </citation>
    <scope>NUCLEOTIDE SEQUENCE</scope>
    <source>
        <strain evidence="1">20211129_DDA</strain>
        <tissue evidence="1">Liver</tissue>
    </source>
</reference>
<name>A0AAV7U7H0_PLEWA</name>
<protein>
    <submittedName>
        <fullName evidence="1">Uncharacterized protein</fullName>
    </submittedName>
</protein>
<dbReference type="EMBL" id="JANPWB010000005">
    <property type="protein sequence ID" value="KAJ1184863.1"/>
    <property type="molecule type" value="Genomic_DNA"/>
</dbReference>